<accession>A0A6C0DS23</accession>
<dbReference type="AlphaFoldDB" id="A0A6C0DS23"/>
<organism evidence="1">
    <name type="scientific">viral metagenome</name>
    <dbReference type="NCBI Taxonomy" id="1070528"/>
    <lineage>
        <taxon>unclassified sequences</taxon>
        <taxon>metagenomes</taxon>
        <taxon>organismal metagenomes</taxon>
    </lineage>
</organism>
<reference evidence="1" key="1">
    <citation type="journal article" date="2020" name="Nature">
        <title>Giant virus diversity and host interactions through global metagenomics.</title>
        <authorList>
            <person name="Schulz F."/>
            <person name="Roux S."/>
            <person name="Paez-Espino D."/>
            <person name="Jungbluth S."/>
            <person name="Walsh D.A."/>
            <person name="Denef V.J."/>
            <person name="McMahon K.D."/>
            <person name="Konstantinidis K.T."/>
            <person name="Eloe-Fadrosh E.A."/>
            <person name="Kyrpides N.C."/>
            <person name="Woyke T."/>
        </authorList>
    </citation>
    <scope>NUCLEOTIDE SEQUENCE</scope>
    <source>
        <strain evidence="1">GVMAG-M-3300023174-49</strain>
    </source>
</reference>
<dbReference type="EMBL" id="MN739662">
    <property type="protein sequence ID" value="QHT19130.1"/>
    <property type="molecule type" value="Genomic_DNA"/>
</dbReference>
<sequence>MSNSYLNGIFFQSNEIMDIIDIKKFDPYVLSKEKKDCLFSEVVINTIEPSVIIMPPIISENNCKITVKTVSDLAIEPAENIDQVSIVKTARERDDLIYVKQDDTLFWCLYILHHGFSDYHNIGRNYGVKELEEKSKIYDFVKTNPLLIKNTNTKITNVAIKEIISELISVQRKMSYQCMIASLVYYQKNLIIVDKTKTSMIEFWIDRDNIPSMESADLLQTNVLYRDERGNYKLQLENISISKIMDMRSTMYIWESYDKPLRGLSSYKVHELEDICKKLKIDTISKKYKKNELYEAIQNKIGLNFS</sequence>
<name>A0A6C0DS23_9ZZZZ</name>
<proteinExistence type="predicted"/>
<evidence type="ECO:0000313" key="1">
    <source>
        <dbReference type="EMBL" id="QHT19130.1"/>
    </source>
</evidence>
<protein>
    <submittedName>
        <fullName evidence="1">Uncharacterized protein</fullName>
    </submittedName>
</protein>